<evidence type="ECO:0000313" key="3">
    <source>
        <dbReference type="Proteomes" id="UP000075714"/>
    </source>
</evidence>
<proteinExistence type="predicted"/>
<protein>
    <submittedName>
        <fullName evidence="2">Uncharacterized protein</fullName>
    </submittedName>
</protein>
<dbReference type="AlphaFoldDB" id="A0A150GYB3"/>
<dbReference type="EMBL" id="LSYV01000005">
    <property type="protein sequence ID" value="KXZ54821.1"/>
    <property type="molecule type" value="Genomic_DNA"/>
</dbReference>
<feature type="region of interest" description="Disordered" evidence="1">
    <location>
        <begin position="1"/>
        <end position="67"/>
    </location>
</feature>
<accession>A0A150GYB3</accession>
<evidence type="ECO:0000313" key="2">
    <source>
        <dbReference type="EMBL" id="KXZ54821.1"/>
    </source>
</evidence>
<feature type="compositionally biased region" description="Pro residues" evidence="1">
    <location>
        <begin position="1"/>
        <end position="12"/>
    </location>
</feature>
<sequence>MMRAPVMPPSPAIPRSTTRPPPASSSPALLPKPTSAPRPPAGRVTARDEALSLATGPATATLSEPKPELTFAEVADLPAAAALPAALTFGESALPALLSKLPADGDASGPVVVRSTRAPRAQRVRSQEWVAAVQDATAQADPPPPPAEPPTAAAMGPRGVLVLAEAPLRAALDAAAADGAPTPLALEDLPATVDRHSWCLHAAALFPQLYDPEWHGCLFDFLFEMWLEVGKATAVASGDPGRRLLLTTDAELAAVVAEATGQPLDARLAPAAAAAPQPQPPTGDRRRRAGAFVEAAYGFVERCAASPDFAVRSALAVSVLDCMDDHDLLLGQMAARLPAPLVQRVVTPLVGRFQPEWVVEEWRDAMAEAHPGYQLVATVPRRWAELMDRLADAQVRTRVGVVACFLAV</sequence>
<reference evidence="3" key="1">
    <citation type="journal article" date="2016" name="Nat. Commun.">
        <title>The Gonium pectorale genome demonstrates co-option of cell cycle regulation during the evolution of multicellularity.</title>
        <authorList>
            <person name="Hanschen E.R."/>
            <person name="Marriage T.N."/>
            <person name="Ferris P.J."/>
            <person name="Hamaji T."/>
            <person name="Toyoda A."/>
            <person name="Fujiyama A."/>
            <person name="Neme R."/>
            <person name="Noguchi H."/>
            <person name="Minakuchi Y."/>
            <person name="Suzuki M."/>
            <person name="Kawai-Toyooka H."/>
            <person name="Smith D.R."/>
            <person name="Sparks H."/>
            <person name="Anderson J."/>
            <person name="Bakaric R."/>
            <person name="Luria V."/>
            <person name="Karger A."/>
            <person name="Kirschner M.W."/>
            <person name="Durand P.M."/>
            <person name="Michod R.E."/>
            <person name="Nozaki H."/>
            <person name="Olson B.J."/>
        </authorList>
    </citation>
    <scope>NUCLEOTIDE SEQUENCE [LARGE SCALE GENOMIC DNA]</scope>
    <source>
        <strain evidence="3">NIES-2863</strain>
    </source>
</reference>
<organism evidence="2 3">
    <name type="scientific">Gonium pectorale</name>
    <name type="common">Green alga</name>
    <dbReference type="NCBI Taxonomy" id="33097"/>
    <lineage>
        <taxon>Eukaryota</taxon>
        <taxon>Viridiplantae</taxon>
        <taxon>Chlorophyta</taxon>
        <taxon>core chlorophytes</taxon>
        <taxon>Chlorophyceae</taxon>
        <taxon>CS clade</taxon>
        <taxon>Chlamydomonadales</taxon>
        <taxon>Volvocaceae</taxon>
        <taxon>Gonium</taxon>
    </lineage>
</organism>
<dbReference type="OrthoDB" id="551348at2759"/>
<keyword evidence="3" id="KW-1185">Reference proteome</keyword>
<gene>
    <name evidence="2" type="ORF">GPECTOR_4g892</name>
</gene>
<evidence type="ECO:0000256" key="1">
    <source>
        <dbReference type="SAM" id="MobiDB-lite"/>
    </source>
</evidence>
<dbReference type="Proteomes" id="UP000075714">
    <property type="component" value="Unassembled WGS sequence"/>
</dbReference>
<dbReference type="STRING" id="33097.A0A150GYB3"/>
<name>A0A150GYB3_GONPE</name>
<comment type="caution">
    <text evidence="2">The sequence shown here is derived from an EMBL/GenBank/DDBJ whole genome shotgun (WGS) entry which is preliminary data.</text>
</comment>